<keyword evidence="1" id="KW-0175">Coiled coil</keyword>
<dbReference type="PROSITE" id="PS01129">
    <property type="entry name" value="PSI_RLU"/>
    <property type="match status" value="1"/>
</dbReference>
<evidence type="ECO:0000259" key="2">
    <source>
        <dbReference type="Pfam" id="PF00849"/>
    </source>
</evidence>
<dbReference type="GO" id="GO:0003723">
    <property type="term" value="F:RNA binding"/>
    <property type="evidence" value="ECO:0007669"/>
    <property type="project" value="InterPro"/>
</dbReference>
<dbReference type="GO" id="GO:0009982">
    <property type="term" value="F:pseudouridine synthase activity"/>
    <property type="evidence" value="ECO:0007669"/>
    <property type="project" value="InterPro"/>
</dbReference>
<dbReference type="Gene3D" id="3.30.2350.10">
    <property type="entry name" value="Pseudouridine synthase"/>
    <property type="match status" value="1"/>
</dbReference>
<dbReference type="GO" id="GO:0000455">
    <property type="term" value="P:enzyme-directed rRNA pseudouridine synthesis"/>
    <property type="evidence" value="ECO:0007669"/>
    <property type="project" value="TreeGrafter"/>
</dbReference>
<dbReference type="InterPro" id="IPR006224">
    <property type="entry name" value="PsdUridine_synth_RluA-like_CS"/>
</dbReference>
<dbReference type="CDD" id="cd22249">
    <property type="entry name" value="UDM1_RNF168_RNF169-like"/>
    <property type="match status" value="1"/>
</dbReference>
<dbReference type="Pfam" id="PF00849">
    <property type="entry name" value="PseudoU_synth_2"/>
    <property type="match status" value="1"/>
</dbReference>
<name>A0A1M4Z330_9FLAO</name>
<evidence type="ECO:0000313" key="3">
    <source>
        <dbReference type="EMBL" id="SHF12474.1"/>
    </source>
</evidence>
<dbReference type="OrthoDB" id="9807829at2"/>
<feature type="domain" description="Pseudouridine synthase RsuA/RluA-like" evidence="2">
    <location>
        <begin position="356"/>
        <end position="504"/>
    </location>
</feature>
<reference evidence="3 4" key="1">
    <citation type="submission" date="2016-11" db="EMBL/GenBank/DDBJ databases">
        <authorList>
            <person name="Jaros S."/>
            <person name="Januszkiewicz K."/>
            <person name="Wedrychowicz H."/>
        </authorList>
    </citation>
    <scope>NUCLEOTIDE SEQUENCE [LARGE SCALE GENOMIC DNA]</scope>
    <source>
        <strain evidence="3 4">DSM 25660</strain>
    </source>
</reference>
<dbReference type="Proteomes" id="UP000184147">
    <property type="component" value="Unassembled WGS sequence"/>
</dbReference>
<dbReference type="GO" id="GO:0140098">
    <property type="term" value="F:catalytic activity, acting on RNA"/>
    <property type="evidence" value="ECO:0007669"/>
    <property type="project" value="UniProtKB-ARBA"/>
</dbReference>
<accession>A0A1M4Z330</accession>
<protein>
    <submittedName>
        <fullName evidence="3">tRNA pseudouridine32 synthase / 23S rRNA pseudouridine746 synthase</fullName>
    </submittedName>
</protein>
<dbReference type="InterPro" id="IPR006145">
    <property type="entry name" value="PsdUridine_synth_RsuA/RluA"/>
</dbReference>
<dbReference type="CDD" id="cd02869">
    <property type="entry name" value="PseudoU_synth_RluA_like"/>
    <property type="match status" value="1"/>
</dbReference>
<keyword evidence="4" id="KW-1185">Reference proteome</keyword>
<gene>
    <name evidence="3" type="ORF">SAMN05444377_10423</name>
</gene>
<dbReference type="PANTHER" id="PTHR21600:SF89">
    <property type="entry name" value="RIBOSOMAL LARGE SUBUNIT PSEUDOURIDINE SYNTHASE A"/>
    <property type="match status" value="1"/>
</dbReference>
<proteinExistence type="predicted"/>
<dbReference type="InterPro" id="IPR050188">
    <property type="entry name" value="RluA_PseudoU_synthase"/>
</dbReference>
<dbReference type="InterPro" id="IPR020103">
    <property type="entry name" value="PsdUridine_synth_cat_dom_sf"/>
</dbReference>
<organism evidence="3 4">
    <name type="scientific">Flavobacterium fontis</name>
    <dbReference type="NCBI Taxonomy" id="1124188"/>
    <lineage>
        <taxon>Bacteria</taxon>
        <taxon>Pseudomonadati</taxon>
        <taxon>Bacteroidota</taxon>
        <taxon>Flavobacteriia</taxon>
        <taxon>Flavobacteriales</taxon>
        <taxon>Flavobacteriaceae</taxon>
        <taxon>Flavobacterium</taxon>
    </lineage>
</organism>
<dbReference type="SUPFAM" id="SSF55120">
    <property type="entry name" value="Pseudouridine synthase"/>
    <property type="match status" value="1"/>
</dbReference>
<dbReference type="AlphaFoldDB" id="A0A1M4Z330"/>
<dbReference type="EMBL" id="FQVQ01000004">
    <property type="protein sequence ID" value="SHF12474.1"/>
    <property type="molecule type" value="Genomic_DNA"/>
</dbReference>
<evidence type="ECO:0000313" key="4">
    <source>
        <dbReference type="Proteomes" id="UP000184147"/>
    </source>
</evidence>
<dbReference type="RefSeq" id="WP_073362136.1">
    <property type="nucleotide sequence ID" value="NZ_FQVQ01000004.1"/>
</dbReference>
<evidence type="ECO:0000256" key="1">
    <source>
        <dbReference type="SAM" id="Coils"/>
    </source>
</evidence>
<dbReference type="PANTHER" id="PTHR21600">
    <property type="entry name" value="MITOCHONDRIAL RNA PSEUDOURIDINE SYNTHASE"/>
    <property type="match status" value="1"/>
</dbReference>
<sequence length="552" mass="63180">MERPTHFIPFSTSLEGIVLPEKFTFPFFYEPHTLSRIAAKELQTYLEHQTDFDHNFGLDEHQKGPVIGKMFGVLVVQTASGELGQLWAFSGKLADQNHWPKFVPTVYDMLTEKGYFKTEERVLNALNEKIAQKETAPEGLEAQTNVTVLSNQAAKAIAEYKKLQKQNKQRRADFRTNNPNASEEVLQQLIQESQLENIRLRHLQLEWKEKIESAQATLHQWEQEIESLKEERRQRSAQLQNQLFCEYAFLNRYGVTKNLLDLFEGNPPAGAGECAAPKLLHYAFQHQLTPIAMAEFWWGQSPKSEIRKHQQFYPACTGKCAPILSHMLEGIPMEDNPFLVNESQSKTLEIVYEDAYLLVINKPESLLSTPGKNISDSVYTRIKAQYPDATGPLLVHRLDQATSGLLLIAKTQAIHKKLQYQFISRKIEKKYIALLEGIPQQHSGTIDLPLRVDLDNRPQQIVCETYGKPATTLWKVLRKNSNTVLVEFQPITGRTHQLRVHAAHSRGLNCPIKGDDLYGTKADRLHLHAATLRFWHPIEKKFMVLESPVPFD</sequence>
<feature type="coiled-coil region" evidence="1">
    <location>
        <begin position="116"/>
        <end position="238"/>
    </location>
</feature>
<dbReference type="STRING" id="1124188.SAMN05444377_10423"/>